<evidence type="ECO:0000313" key="3">
    <source>
        <dbReference type="Proteomes" id="UP000283077"/>
    </source>
</evidence>
<dbReference type="RefSeq" id="WP_127698650.1">
    <property type="nucleotide sequence ID" value="NZ_SACS01000007.1"/>
</dbReference>
<feature type="domain" description="EVE" evidence="1">
    <location>
        <begin position="3"/>
        <end position="148"/>
    </location>
</feature>
<name>A0A437QZH4_9GAMM</name>
<evidence type="ECO:0000259" key="1">
    <source>
        <dbReference type="Pfam" id="PF01878"/>
    </source>
</evidence>
<comment type="caution">
    <text evidence="2">The sequence shown here is derived from an EMBL/GenBank/DDBJ whole genome shotgun (WGS) entry which is preliminary data.</text>
</comment>
<dbReference type="CDD" id="cd21133">
    <property type="entry name" value="EVE"/>
    <property type="match status" value="1"/>
</dbReference>
<sequence>MPWVFKTEPGECSIDDIGVAGAAGVIWEGVRNYQARNFLRDQVTVGDLVLIHHSSCAEIGVAGVAKISAAAFADPSQFQPQSQYFDPKASAEKFAWFAVKVSLVEKFSKVLTLAELRACPGLAELALVKKGNRLSVMPATNQQFDLVLFLTKT</sequence>
<dbReference type="Proteomes" id="UP000283077">
    <property type="component" value="Unassembled WGS sequence"/>
</dbReference>
<organism evidence="2 3">
    <name type="scientific">Rheinheimera riviphila</name>
    <dbReference type="NCBI Taxonomy" id="1834037"/>
    <lineage>
        <taxon>Bacteria</taxon>
        <taxon>Pseudomonadati</taxon>
        <taxon>Pseudomonadota</taxon>
        <taxon>Gammaproteobacteria</taxon>
        <taxon>Chromatiales</taxon>
        <taxon>Chromatiaceae</taxon>
        <taxon>Rheinheimera</taxon>
    </lineage>
</organism>
<proteinExistence type="predicted"/>
<dbReference type="InterPro" id="IPR015947">
    <property type="entry name" value="PUA-like_sf"/>
</dbReference>
<dbReference type="Pfam" id="PF01878">
    <property type="entry name" value="EVE"/>
    <property type="match status" value="1"/>
</dbReference>
<dbReference type="EMBL" id="SACS01000007">
    <property type="protein sequence ID" value="RVU39918.1"/>
    <property type="molecule type" value="Genomic_DNA"/>
</dbReference>
<protein>
    <submittedName>
        <fullName evidence="2">EVE domain-containing protein</fullName>
    </submittedName>
</protein>
<dbReference type="AlphaFoldDB" id="A0A437QZH4"/>
<dbReference type="OrthoDB" id="9791347at2"/>
<dbReference type="InterPro" id="IPR047197">
    <property type="entry name" value="THYN1-like_EVE"/>
</dbReference>
<evidence type="ECO:0000313" key="2">
    <source>
        <dbReference type="EMBL" id="RVU39918.1"/>
    </source>
</evidence>
<accession>A0A437QZH4</accession>
<dbReference type="Gene3D" id="3.10.590.10">
    <property type="entry name" value="ph1033 like domains"/>
    <property type="match status" value="1"/>
</dbReference>
<dbReference type="PANTHER" id="PTHR14087">
    <property type="entry name" value="THYMOCYTE NUCLEAR PROTEIN 1"/>
    <property type="match status" value="1"/>
</dbReference>
<dbReference type="InterPro" id="IPR002740">
    <property type="entry name" value="EVE_domain"/>
</dbReference>
<keyword evidence="3" id="KW-1185">Reference proteome</keyword>
<reference evidence="2 3" key="1">
    <citation type="submission" date="2019-01" db="EMBL/GenBank/DDBJ databases">
        <authorList>
            <person name="Chen W.-M."/>
        </authorList>
    </citation>
    <scope>NUCLEOTIDE SEQUENCE [LARGE SCALE GENOMIC DNA]</scope>
    <source>
        <strain evidence="2 3">KYPC3</strain>
    </source>
</reference>
<dbReference type="InterPro" id="IPR052181">
    <property type="entry name" value="5hmC_binding"/>
</dbReference>
<dbReference type="PANTHER" id="PTHR14087:SF7">
    <property type="entry name" value="THYMOCYTE NUCLEAR PROTEIN 1"/>
    <property type="match status" value="1"/>
</dbReference>
<dbReference type="SUPFAM" id="SSF88697">
    <property type="entry name" value="PUA domain-like"/>
    <property type="match status" value="1"/>
</dbReference>
<gene>
    <name evidence="2" type="ORF">EOE67_08380</name>
</gene>